<dbReference type="EC" id="2.7.8.2" evidence="23"/>
<evidence type="ECO:0000256" key="2">
    <source>
        <dbReference type="ARBA" id="ARBA00001946"/>
    </source>
</evidence>
<dbReference type="InterPro" id="IPR043130">
    <property type="entry name" value="CDP-OH_PTrfase_TM_dom"/>
</dbReference>
<evidence type="ECO:0000256" key="12">
    <source>
        <dbReference type="ARBA" id="ARBA00023034"/>
    </source>
</evidence>
<feature type="transmembrane region" description="Helical" evidence="29">
    <location>
        <begin position="187"/>
        <end position="208"/>
    </location>
</feature>
<keyword evidence="14 29" id="KW-0472">Membrane</keyword>
<evidence type="ECO:0000256" key="10">
    <source>
        <dbReference type="ARBA" id="ARBA00022842"/>
    </source>
</evidence>
<keyword evidence="8 29" id="KW-0812">Transmembrane</keyword>
<dbReference type="GO" id="GO:0000139">
    <property type="term" value="C:Golgi membrane"/>
    <property type="evidence" value="ECO:0007669"/>
    <property type="project" value="UniProtKB-SubCell"/>
</dbReference>
<evidence type="ECO:0000256" key="16">
    <source>
        <dbReference type="ARBA" id="ARBA00023211"/>
    </source>
</evidence>
<name>A0AAJ7UM31_PETMA</name>
<evidence type="ECO:0000256" key="24">
    <source>
        <dbReference type="ARBA" id="ARBA00040330"/>
    </source>
</evidence>
<evidence type="ECO:0000256" key="5">
    <source>
        <dbReference type="ARBA" id="ARBA00010441"/>
    </source>
</evidence>
<evidence type="ECO:0000256" key="9">
    <source>
        <dbReference type="ARBA" id="ARBA00022723"/>
    </source>
</evidence>
<keyword evidence="12" id="KW-0333">Golgi apparatus</keyword>
<feature type="transmembrane region" description="Helical" evidence="29">
    <location>
        <begin position="322"/>
        <end position="343"/>
    </location>
</feature>
<keyword evidence="7 27" id="KW-0808">Transferase</keyword>
<evidence type="ECO:0000256" key="3">
    <source>
        <dbReference type="ARBA" id="ARBA00004653"/>
    </source>
</evidence>
<keyword evidence="10" id="KW-0460">Magnesium</keyword>
<dbReference type="RefSeq" id="XP_032837302.1">
    <property type="nucleotide sequence ID" value="XM_032981411.1"/>
</dbReference>
<keyword evidence="9" id="KW-0479">Metal-binding</keyword>
<evidence type="ECO:0000313" key="31">
    <source>
        <dbReference type="RefSeq" id="XP_032837302.1"/>
    </source>
</evidence>
<keyword evidence="17" id="KW-1208">Phospholipid metabolism</keyword>
<evidence type="ECO:0000256" key="23">
    <source>
        <dbReference type="ARBA" id="ARBA00038987"/>
    </source>
</evidence>
<comment type="catalytic activity">
    <reaction evidence="20">
        <text>1,2-dioctanoyl-sn-glycerol + CDP-choline = 1,2-dioctanoyl-sn-glycero-3-phosphocholine + CMP + H(+)</text>
        <dbReference type="Rhea" id="RHEA:54232"/>
        <dbReference type="ChEBI" id="CHEBI:15378"/>
        <dbReference type="ChEBI" id="CHEBI:58779"/>
        <dbReference type="ChEBI" id="CHEBI:60377"/>
        <dbReference type="ChEBI" id="CHEBI:76979"/>
        <dbReference type="ChEBI" id="CHEBI:78228"/>
    </reaction>
    <physiologicalReaction direction="left-to-right" evidence="20">
        <dbReference type="Rhea" id="RHEA:54233"/>
    </physiologicalReaction>
</comment>
<evidence type="ECO:0000256" key="13">
    <source>
        <dbReference type="ARBA" id="ARBA00023098"/>
    </source>
</evidence>
<evidence type="ECO:0000256" key="15">
    <source>
        <dbReference type="ARBA" id="ARBA00023209"/>
    </source>
</evidence>
<comment type="cofactor">
    <cofactor evidence="1">
        <name>Mn(2+)</name>
        <dbReference type="ChEBI" id="CHEBI:29035"/>
    </cofactor>
</comment>
<evidence type="ECO:0000256" key="6">
    <source>
        <dbReference type="ARBA" id="ARBA00022516"/>
    </source>
</evidence>
<evidence type="ECO:0000256" key="8">
    <source>
        <dbReference type="ARBA" id="ARBA00022692"/>
    </source>
</evidence>
<evidence type="ECO:0000256" key="29">
    <source>
        <dbReference type="SAM" id="Phobius"/>
    </source>
</evidence>
<evidence type="ECO:0000256" key="25">
    <source>
        <dbReference type="ARBA" id="ARBA00041597"/>
    </source>
</evidence>
<dbReference type="InterPro" id="IPR014472">
    <property type="entry name" value="CHOPT"/>
</dbReference>
<evidence type="ECO:0000256" key="27">
    <source>
        <dbReference type="RuleBase" id="RU003750"/>
    </source>
</evidence>
<dbReference type="FunFam" id="1.20.120.1760:FF:000002">
    <property type="entry name" value="Choline/ethanolamine phosphotransferase 1"/>
    <property type="match status" value="1"/>
</dbReference>
<dbReference type="GO" id="GO:0006646">
    <property type="term" value="P:phosphatidylethanolamine biosynthetic process"/>
    <property type="evidence" value="ECO:0007669"/>
    <property type="project" value="TreeGrafter"/>
</dbReference>
<feature type="compositionally biased region" description="Basic and acidic residues" evidence="28">
    <location>
        <begin position="398"/>
        <end position="412"/>
    </location>
</feature>
<reference evidence="31" key="1">
    <citation type="submission" date="2025-08" db="UniProtKB">
        <authorList>
            <consortium name="RefSeq"/>
        </authorList>
    </citation>
    <scope>IDENTIFICATION</scope>
    <source>
        <tissue evidence="31">Sperm</tissue>
    </source>
</reference>
<comment type="cofactor">
    <cofactor evidence="2">
        <name>Mg(2+)</name>
        <dbReference type="ChEBI" id="CHEBI:18420"/>
    </cofactor>
</comment>
<evidence type="ECO:0000256" key="1">
    <source>
        <dbReference type="ARBA" id="ARBA00001936"/>
    </source>
</evidence>
<keyword evidence="16" id="KW-0464">Manganese</keyword>
<keyword evidence="11 29" id="KW-1133">Transmembrane helix</keyword>
<keyword evidence="13" id="KW-0443">Lipid metabolism</keyword>
<protein>
    <recommendedName>
        <fullName evidence="24">Cholinephosphotransferase 1</fullName>
        <ecNumber evidence="23">2.7.8.2</ecNumber>
    </recommendedName>
    <alternativeName>
        <fullName evidence="25">Diacylglycerol cholinephosphotransferase 1</fullName>
    </alternativeName>
</protein>
<dbReference type="PANTHER" id="PTHR10414:SF32">
    <property type="entry name" value="CHOLINEPHOSPHOTRANSFERASE 1"/>
    <property type="match status" value="1"/>
</dbReference>
<keyword evidence="6" id="KW-0444">Lipid biosynthesis</keyword>
<feature type="transmembrane region" description="Helical" evidence="29">
    <location>
        <begin position="61"/>
        <end position="84"/>
    </location>
</feature>
<evidence type="ECO:0000256" key="7">
    <source>
        <dbReference type="ARBA" id="ARBA00022679"/>
    </source>
</evidence>
<evidence type="ECO:0000256" key="17">
    <source>
        <dbReference type="ARBA" id="ARBA00023264"/>
    </source>
</evidence>
<dbReference type="PIRSF" id="PIRSF015665">
    <property type="entry name" value="CHOPT"/>
    <property type="match status" value="1"/>
</dbReference>
<dbReference type="Proteomes" id="UP001318040">
    <property type="component" value="Chromosome 80"/>
</dbReference>
<evidence type="ECO:0000256" key="14">
    <source>
        <dbReference type="ARBA" id="ARBA00023136"/>
    </source>
</evidence>
<comment type="subcellular location">
    <subcellularLocation>
        <location evidence="3">Golgi apparatus membrane</location>
        <topology evidence="3">Multi-pass membrane protein</topology>
    </subcellularLocation>
</comment>
<dbReference type="GO" id="GO:0004307">
    <property type="term" value="F:ethanolaminephosphotransferase activity"/>
    <property type="evidence" value="ECO:0007669"/>
    <property type="project" value="TreeGrafter"/>
</dbReference>
<comment type="catalytic activity">
    <reaction evidence="19">
        <text>1-hexadecanoyl-2-(4Z,7Z,10Z,13Z,16Z,19Z-docosahexaenoyl)-sn-glycerol + CDP-choline = 1-hexadecanoyl-2-(4Z,7Z,10Z,13Z,16Z,19Z-docosahexaenoyl)-sn-glycero-3-phosphocholine + CMP + H(+)</text>
        <dbReference type="Rhea" id="RHEA:54332"/>
        <dbReference type="ChEBI" id="CHEBI:15378"/>
        <dbReference type="ChEBI" id="CHEBI:58779"/>
        <dbReference type="ChEBI" id="CHEBI:60377"/>
        <dbReference type="ChEBI" id="CHEBI:74963"/>
        <dbReference type="ChEBI" id="CHEBI:82949"/>
    </reaction>
    <physiologicalReaction direction="left-to-right" evidence="19">
        <dbReference type="Rhea" id="RHEA:54333"/>
    </physiologicalReaction>
</comment>
<dbReference type="GO" id="GO:0005789">
    <property type="term" value="C:endoplasmic reticulum membrane"/>
    <property type="evidence" value="ECO:0007669"/>
    <property type="project" value="TreeGrafter"/>
</dbReference>
<comment type="catalytic activity">
    <reaction evidence="21">
        <text>1-hexadecanoyl-2-(9Z-octadecenoyl)-sn-glycerol + CDP-choline = 1-hexadecanoyl-2-(9Z-octadecenoyl)-sn-glycero-3-phosphocholine + CMP + H(+)</text>
        <dbReference type="Rhea" id="RHEA:54244"/>
        <dbReference type="ChEBI" id="CHEBI:15378"/>
        <dbReference type="ChEBI" id="CHEBI:58779"/>
        <dbReference type="ChEBI" id="CHEBI:60377"/>
        <dbReference type="ChEBI" id="CHEBI:73001"/>
        <dbReference type="ChEBI" id="CHEBI:75466"/>
    </reaction>
    <physiologicalReaction direction="left-to-right" evidence="21">
        <dbReference type="Rhea" id="RHEA:54245"/>
    </physiologicalReaction>
</comment>
<dbReference type="GO" id="GO:0046872">
    <property type="term" value="F:metal ion binding"/>
    <property type="evidence" value="ECO:0007669"/>
    <property type="project" value="UniProtKB-KW"/>
</dbReference>
<evidence type="ECO:0000313" key="30">
    <source>
        <dbReference type="Proteomes" id="UP001318040"/>
    </source>
</evidence>
<dbReference type="GO" id="GO:0004142">
    <property type="term" value="F:diacylglycerol cholinephosphotransferase activity"/>
    <property type="evidence" value="ECO:0007669"/>
    <property type="project" value="UniProtKB-EC"/>
</dbReference>
<sequence>MKEEEGEAVGEETMTSRWRKPLSSRQLKALSEHRYSVEGSSLLEPPLQIFWTWLVELVPLWMAPNTITITGLAINAITTITLVAHSPEARTVPPPWACLLAALGLFLYQSLDAIDGKQARRTHSSSPLGELFDHGCDSVSTVLVGVGASVSVALGASPPCMFFCCFVGMAMFYCAHWRAYTTGTLHFGRVDVTEVQVAIVVVFLLSALGGEELWSTQIPFTQQSLRLLPVLGMLGGALYALPSYAVAILRHAASGAPAVSGGSVLPPAIPLLGLLLPALLVASVSPGVSAFVSHPCLFVLAFGVVSAKITNQLVVAHMTRSVVPMMDPILLAPLTLLIILPLTSSPTQGVVLAITMAACTLDLSTYCVSVCRQIASHLGIRVFSISSAAGGGGGGGGDGHRHGGADGHRHGDAGGITEDEVGQGDEVEEVEEEEEEEVDTGTLKPLLSRAQ</sequence>
<dbReference type="PANTHER" id="PTHR10414">
    <property type="entry name" value="ETHANOLAMINEPHOSPHOTRANSFERASE"/>
    <property type="match status" value="1"/>
</dbReference>
<evidence type="ECO:0000256" key="26">
    <source>
        <dbReference type="ARBA" id="ARBA00048570"/>
    </source>
</evidence>
<evidence type="ECO:0000256" key="20">
    <source>
        <dbReference type="ARBA" id="ARBA00036651"/>
    </source>
</evidence>
<feature type="transmembrane region" description="Helical" evidence="29">
    <location>
        <begin position="261"/>
        <end position="282"/>
    </location>
</feature>
<dbReference type="GeneID" id="116958677"/>
<keyword evidence="30" id="KW-1185">Reference proteome</keyword>
<feature type="region of interest" description="Disordered" evidence="28">
    <location>
        <begin position="393"/>
        <end position="451"/>
    </location>
</feature>
<proteinExistence type="inferred from homology"/>
<evidence type="ECO:0000256" key="18">
    <source>
        <dbReference type="ARBA" id="ARBA00035763"/>
    </source>
</evidence>
<comment type="catalytic activity">
    <reaction evidence="18">
        <text>1-octadecanoyl-2-(5Z,8Z,11Z,14Z-eicosatetraenoyl)-sn-glycerol + CDP-choline = 1-octadecanoyl-2-(5Z,8Z,11Z,14Z-eicosatetraenoyl)-sn-glycero-3-phosphocholine + CMP + H(+)</text>
        <dbReference type="Rhea" id="RHEA:54344"/>
        <dbReference type="ChEBI" id="CHEBI:15378"/>
        <dbReference type="ChEBI" id="CHEBI:58779"/>
        <dbReference type="ChEBI" id="CHEBI:60377"/>
        <dbReference type="ChEBI" id="CHEBI:74965"/>
        <dbReference type="ChEBI" id="CHEBI:75728"/>
    </reaction>
    <physiologicalReaction direction="left-to-right" evidence="18">
        <dbReference type="Rhea" id="RHEA:54345"/>
    </physiologicalReaction>
</comment>
<feature type="transmembrane region" description="Helical" evidence="29">
    <location>
        <begin position="228"/>
        <end position="249"/>
    </location>
</feature>
<evidence type="ECO:0000256" key="11">
    <source>
        <dbReference type="ARBA" id="ARBA00022989"/>
    </source>
</evidence>
<evidence type="ECO:0000256" key="28">
    <source>
        <dbReference type="SAM" id="MobiDB-lite"/>
    </source>
</evidence>
<feature type="compositionally biased region" description="Acidic residues" evidence="28">
    <location>
        <begin position="417"/>
        <end position="439"/>
    </location>
</feature>
<feature type="transmembrane region" description="Helical" evidence="29">
    <location>
        <begin position="96"/>
        <end position="114"/>
    </location>
</feature>
<dbReference type="Pfam" id="PF01066">
    <property type="entry name" value="CDP-OH_P_transf"/>
    <property type="match status" value="1"/>
</dbReference>
<dbReference type="KEGG" id="pmrn:116958677"/>
<dbReference type="PROSITE" id="PS00379">
    <property type="entry name" value="CDP_ALCOHOL_P_TRANSF"/>
    <property type="match status" value="1"/>
</dbReference>
<comment type="catalytic activity">
    <reaction evidence="26">
        <text>CDP-choline + a 1,2-diacyl-sn-glycerol = a 1,2-diacyl-sn-glycero-3-phosphocholine + CMP + H(+)</text>
        <dbReference type="Rhea" id="RHEA:32939"/>
        <dbReference type="ChEBI" id="CHEBI:15378"/>
        <dbReference type="ChEBI" id="CHEBI:17815"/>
        <dbReference type="ChEBI" id="CHEBI:57643"/>
        <dbReference type="ChEBI" id="CHEBI:58779"/>
        <dbReference type="ChEBI" id="CHEBI:60377"/>
        <dbReference type="EC" id="2.7.8.2"/>
    </reaction>
    <physiologicalReaction direction="left-to-right" evidence="26">
        <dbReference type="Rhea" id="RHEA:32940"/>
    </physiologicalReaction>
</comment>
<comment type="similarity">
    <text evidence="5 27">Belongs to the CDP-alcohol phosphatidyltransferase class-I family.</text>
</comment>
<evidence type="ECO:0000256" key="21">
    <source>
        <dbReference type="ARBA" id="ARBA00036890"/>
    </source>
</evidence>
<keyword evidence="15" id="KW-0594">Phospholipid biosynthesis</keyword>
<feature type="transmembrane region" description="Helical" evidence="29">
    <location>
        <begin position="152"/>
        <end position="175"/>
    </location>
</feature>
<evidence type="ECO:0000256" key="19">
    <source>
        <dbReference type="ARBA" id="ARBA00036100"/>
    </source>
</evidence>
<organism evidence="30 31">
    <name type="scientific">Petromyzon marinus</name>
    <name type="common">Sea lamprey</name>
    <dbReference type="NCBI Taxonomy" id="7757"/>
    <lineage>
        <taxon>Eukaryota</taxon>
        <taxon>Metazoa</taxon>
        <taxon>Chordata</taxon>
        <taxon>Craniata</taxon>
        <taxon>Vertebrata</taxon>
        <taxon>Cyclostomata</taxon>
        <taxon>Hyperoartia</taxon>
        <taxon>Petromyzontiformes</taxon>
        <taxon>Petromyzontidae</taxon>
        <taxon>Petromyzon</taxon>
    </lineage>
</organism>
<dbReference type="InterPro" id="IPR048254">
    <property type="entry name" value="CDP_ALCOHOL_P_TRANSF_CS"/>
</dbReference>
<accession>A0AAJ7UM31</accession>
<dbReference type="InterPro" id="IPR000462">
    <property type="entry name" value="CDP-OH_P_trans"/>
</dbReference>
<comment type="pathway">
    <text evidence="22">Phospholipid metabolism; phosphatidylcholine biosynthesis; phosphatidylcholine from phosphocholine: step 2/2.</text>
</comment>
<dbReference type="AlphaFoldDB" id="A0AAJ7UM31"/>
<evidence type="ECO:0000256" key="22">
    <source>
        <dbReference type="ARBA" id="ARBA00037890"/>
    </source>
</evidence>
<dbReference type="Gene3D" id="1.20.120.1760">
    <property type="match status" value="1"/>
</dbReference>
<evidence type="ECO:0000256" key="4">
    <source>
        <dbReference type="ARBA" id="ARBA00005189"/>
    </source>
</evidence>
<gene>
    <name evidence="31" type="primary">LOC116958677</name>
</gene>
<feature type="transmembrane region" description="Helical" evidence="29">
    <location>
        <begin position="288"/>
        <end position="310"/>
    </location>
</feature>
<comment type="pathway">
    <text evidence="4">Lipid metabolism.</text>
</comment>